<dbReference type="RefSeq" id="WP_112374914.1">
    <property type="nucleotide sequence ID" value="NZ_CP069793.1"/>
</dbReference>
<protein>
    <recommendedName>
        <fullName evidence="3">Outer membrane protein beta-barrel domain-containing protein</fullName>
    </recommendedName>
</protein>
<dbReference type="EMBL" id="UAUU01000009">
    <property type="protein sequence ID" value="SPZ87056.1"/>
    <property type="molecule type" value="Genomic_DNA"/>
</dbReference>
<evidence type="ECO:0000313" key="2">
    <source>
        <dbReference type="Proteomes" id="UP000251241"/>
    </source>
</evidence>
<gene>
    <name evidence="1" type="ORF">NCTC11343_02685</name>
</gene>
<dbReference type="AlphaFoldDB" id="A0A2X2J5G7"/>
<sequence length="220" mass="24644">MKYFFSALLFVFAAQLFAQQKTSQTKHLPFETIYFAGVQFNNASNLNRILKDYDSGKVPGFGWNAGAGLAYRMKQTLIGVNFSLSTSSKNDNTMNTGDFTVYVSTNAIRTGRLIFSPQLGVGKQSTTFTVQKKNLNGEFRDFLTTQSNQTKMEHDAAIVDLSITLKTSNSERTSFRPECRIGYKSSIAQNEWKVVNATVSNVPKDRLGHFYLQLAWGIGR</sequence>
<proteinExistence type="predicted"/>
<reference evidence="1 2" key="1">
    <citation type="submission" date="2018-06" db="EMBL/GenBank/DDBJ databases">
        <authorList>
            <consortium name="Pathogen Informatics"/>
            <person name="Doyle S."/>
        </authorList>
    </citation>
    <scope>NUCLEOTIDE SEQUENCE [LARGE SCALE GENOMIC DNA]</scope>
    <source>
        <strain evidence="1 2">NCTC11343</strain>
    </source>
</reference>
<evidence type="ECO:0008006" key="3">
    <source>
        <dbReference type="Google" id="ProtNLM"/>
    </source>
</evidence>
<dbReference type="GeneID" id="97182624"/>
<evidence type="ECO:0000313" key="1">
    <source>
        <dbReference type="EMBL" id="SPZ87056.1"/>
    </source>
</evidence>
<accession>A0A2X2J5G7</accession>
<organism evidence="1 2">
    <name type="scientific">Sphingobacterium multivorum</name>
    <dbReference type="NCBI Taxonomy" id="28454"/>
    <lineage>
        <taxon>Bacteria</taxon>
        <taxon>Pseudomonadati</taxon>
        <taxon>Bacteroidota</taxon>
        <taxon>Sphingobacteriia</taxon>
        <taxon>Sphingobacteriales</taxon>
        <taxon>Sphingobacteriaceae</taxon>
        <taxon>Sphingobacterium</taxon>
    </lineage>
</organism>
<dbReference type="Proteomes" id="UP000251241">
    <property type="component" value="Unassembled WGS sequence"/>
</dbReference>
<name>A0A2X2J5G7_SPHMU</name>